<feature type="chain" id="PRO_5021807991" description="SLH domain-containing protein" evidence="2">
    <location>
        <begin position="25"/>
        <end position="463"/>
    </location>
</feature>
<name>A0A516KJC7_9BACI</name>
<dbReference type="KEGG" id="aqt:FN924_15645"/>
<sequence>MKKISSIVAGLFIVFGLFPTITQAEENPSYEQMKQTIMEKAEKYDIPPEILKAIAFVETGYKQFKSDGTPNVSPDGGIGVMQVTPSNIDIAVNVERLKTDYSYNIDVAAQVLNEKWNTSYLPIINDHDRTVLEDWYFAIMAYNGASKANDPNLHPGNTYQDSVYDRIAGSSFISWDNAFFTFPTFDIRYETGSDTMKFPTGVSYETTKQTPSQQMYAMNGIVYVDERDGAVNLRSSIGGSVVTALWPYTPLKVVSGPVESPDIDNDFVYYKVRGENHTGYITSAYLNKGNESITFTDAGDDKRAAALAFLALHDYAQGYSDGTFQSSANLKREHVAVILDNILNLTKPSSYQMKADDVESDNPYYEQLAEAEYNKLLGGGGALRPKEYLTRAQMAQVMTEAFDSYYAEPTTTHTFKDQASIWNPEAVNTIYFNDVTVSDPFHPNDKITRSQFALFIYRTMVDF</sequence>
<feature type="domain" description="SLH" evidence="3">
    <location>
        <begin position="410"/>
        <end position="463"/>
    </location>
</feature>
<dbReference type="RefSeq" id="WP_143896069.1">
    <property type="nucleotide sequence ID" value="NZ_CP041666.1"/>
</dbReference>
<reference evidence="4 5" key="1">
    <citation type="submission" date="2019-07" db="EMBL/GenBank/DDBJ databases">
        <authorList>
            <person name="Li J."/>
        </authorList>
    </citation>
    <scope>NUCLEOTIDE SEQUENCE [LARGE SCALE GENOMIC DNA]</scope>
    <source>
        <strain evidence="4 5">TKL69</strain>
    </source>
</reference>
<dbReference type="SUPFAM" id="SSF53955">
    <property type="entry name" value="Lysozyme-like"/>
    <property type="match status" value="1"/>
</dbReference>
<evidence type="ECO:0000256" key="1">
    <source>
        <dbReference type="ARBA" id="ARBA00022729"/>
    </source>
</evidence>
<dbReference type="Gene3D" id="1.10.530.10">
    <property type="match status" value="1"/>
</dbReference>
<evidence type="ECO:0000313" key="4">
    <source>
        <dbReference type="EMBL" id="QDP41481.1"/>
    </source>
</evidence>
<dbReference type="InterPro" id="IPR023346">
    <property type="entry name" value="Lysozyme-like_dom_sf"/>
</dbReference>
<feature type="domain" description="SLH" evidence="3">
    <location>
        <begin position="290"/>
        <end position="353"/>
    </location>
</feature>
<dbReference type="InterPro" id="IPR008258">
    <property type="entry name" value="Transglycosylase_SLT_dom_1"/>
</dbReference>
<accession>A0A516KJC7</accession>
<feature type="signal peptide" evidence="2">
    <location>
        <begin position="1"/>
        <end position="24"/>
    </location>
</feature>
<dbReference type="Proteomes" id="UP000315215">
    <property type="component" value="Chromosome"/>
</dbReference>
<organism evidence="4 5">
    <name type="scientific">Radiobacillus deserti</name>
    <dbReference type="NCBI Taxonomy" id="2594883"/>
    <lineage>
        <taxon>Bacteria</taxon>
        <taxon>Bacillati</taxon>
        <taxon>Bacillota</taxon>
        <taxon>Bacilli</taxon>
        <taxon>Bacillales</taxon>
        <taxon>Bacillaceae</taxon>
        <taxon>Radiobacillus</taxon>
    </lineage>
</organism>
<protein>
    <recommendedName>
        <fullName evidence="3">SLH domain-containing protein</fullName>
    </recommendedName>
</protein>
<evidence type="ECO:0000256" key="2">
    <source>
        <dbReference type="SAM" id="SignalP"/>
    </source>
</evidence>
<dbReference type="PROSITE" id="PS51272">
    <property type="entry name" value="SLH"/>
    <property type="match status" value="2"/>
</dbReference>
<keyword evidence="1 2" id="KW-0732">Signal</keyword>
<evidence type="ECO:0000259" key="3">
    <source>
        <dbReference type="PROSITE" id="PS51272"/>
    </source>
</evidence>
<gene>
    <name evidence="4" type="ORF">FN924_15645</name>
</gene>
<dbReference type="OrthoDB" id="2690990at2"/>
<dbReference type="Pfam" id="PF01464">
    <property type="entry name" value="SLT"/>
    <property type="match status" value="1"/>
</dbReference>
<dbReference type="InterPro" id="IPR001119">
    <property type="entry name" value="SLH_dom"/>
</dbReference>
<dbReference type="Pfam" id="PF00395">
    <property type="entry name" value="SLH"/>
    <property type="match status" value="1"/>
</dbReference>
<evidence type="ECO:0000313" key="5">
    <source>
        <dbReference type="Proteomes" id="UP000315215"/>
    </source>
</evidence>
<proteinExistence type="predicted"/>
<dbReference type="EMBL" id="CP041666">
    <property type="protein sequence ID" value="QDP41481.1"/>
    <property type="molecule type" value="Genomic_DNA"/>
</dbReference>
<keyword evidence="5" id="KW-1185">Reference proteome</keyword>
<dbReference type="AlphaFoldDB" id="A0A516KJC7"/>